<dbReference type="AlphaFoldDB" id="A0A934I3Z0"/>
<protein>
    <submittedName>
        <fullName evidence="2">Uncharacterized protein</fullName>
    </submittedName>
</protein>
<dbReference type="RefSeq" id="WP_198733339.1">
    <property type="nucleotide sequence ID" value="NZ_JAEINH010000004.1"/>
</dbReference>
<keyword evidence="3" id="KW-1185">Reference proteome</keyword>
<evidence type="ECO:0000313" key="3">
    <source>
        <dbReference type="Proteomes" id="UP000602087"/>
    </source>
</evidence>
<feature type="region of interest" description="Disordered" evidence="1">
    <location>
        <begin position="1"/>
        <end position="35"/>
    </location>
</feature>
<accession>A0A934I3Z0</accession>
<feature type="region of interest" description="Disordered" evidence="1">
    <location>
        <begin position="84"/>
        <end position="111"/>
    </location>
</feature>
<name>A0A934I3Z0_9MICO</name>
<proteinExistence type="predicted"/>
<reference evidence="2" key="1">
    <citation type="submission" date="2020-12" db="EMBL/GenBank/DDBJ databases">
        <title>Sanguibacter suaedae sp. nov., isolated from Suaeda aralocaspica.</title>
        <authorList>
            <person name="Ma Q."/>
        </authorList>
    </citation>
    <scope>NUCLEOTIDE SEQUENCE</scope>
    <source>
        <strain evidence="2">YZGR15</strain>
    </source>
</reference>
<sequence>MPAEPRPRPRRRKAVEPETPLGSLSQPRGPVPGPALCPACSSGSLTRLSLPTRSAVPAVFVSCHDCERSGYYAADDGRELSRATVLGEAGSEPDAPTPPSTSPAAPEGLDQ</sequence>
<gene>
    <name evidence="2" type="ORF">JAV76_07200</name>
</gene>
<feature type="compositionally biased region" description="Low complexity" evidence="1">
    <location>
        <begin position="102"/>
        <end position="111"/>
    </location>
</feature>
<comment type="caution">
    <text evidence="2">The sequence shown here is derived from an EMBL/GenBank/DDBJ whole genome shotgun (WGS) entry which is preliminary data.</text>
</comment>
<organism evidence="2 3">
    <name type="scientific">Sanguibacter suaedae</name>
    <dbReference type="NCBI Taxonomy" id="2795737"/>
    <lineage>
        <taxon>Bacteria</taxon>
        <taxon>Bacillati</taxon>
        <taxon>Actinomycetota</taxon>
        <taxon>Actinomycetes</taxon>
        <taxon>Micrococcales</taxon>
        <taxon>Sanguibacteraceae</taxon>
        <taxon>Sanguibacter</taxon>
    </lineage>
</organism>
<dbReference type="EMBL" id="JAEINH010000004">
    <property type="protein sequence ID" value="MBI9114798.1"/>
    <property type="molecule type" value="Genomic_DNA"/>
</dbReference>
<dbReference type="Proteomes" id="UP000602087">
    <property type="component" value="Unassembled WGS sequence"/>
</dbReference>
<evidence type="ECO:0000313" key="2">
    <source>
        <dbReference type="EMBL" id="MBI9114798.1"/>
    </source>
</evidence>
<evidence type="ECO:0000256" key="1">
    <source>
        <dbReference type="SAM" id="MobiDB-lite"/>
    </source>
</evidence>